<name>A0A8J3NS78_9ACTN</name>
<evidence type="ECO:0000256" key="1">
    <source>
        <dbReference type="SAM" id="Phobius"/>
    </source>
</evidence>
<evidence type="ECO:0000313" key="2">
    <source>
        <dbReference type="EMBL" id="GIF90775.1"/>
    </source>
</evidence>
<accession>A0A8J3NS78</accession>
<evidence type="ECO:0000313" key="3">
    <source>
        <dbReference type="Proteomes" id="UP000619293"/>
    </source>
</evidence>
<feature type="transmembrane region" description="Helical" evidence="1">
    <location>
        <begin position="64"/>
        <end position="86"/>
    </location>
</feature>
<sequence length="91" mass="10099">MALPDYPARMNTFAERELDPIPFLVLGLIMLVLGLVMLWRGIGLRRKHRGQDPRPAGGRDSRDWLRILIEGLLLTGVGLAFAVHAASRLLG</sequence>
<keyword evidence="1" id="KW-0812">Transmembrane</keyword>
<keyword evidence="1" id="KW-1133">Transmembrane helix</keyword>
<comment type="caution">
    <text evidence="2">The sequence shown here is derived from an EMBL/GenBank/DDBJ whole genome shotgun (WGS) entry which is preliminary data.</text>
</comment>
<dbReference type="AlphaFoldDB" id="A0A8J3NS78"/>
<gene>
    <name evidence="2" type="ORF">Cch02nite_42190</name>
</gene>
<dbReference type="EMBL" id="BONG01000025">
    <property type="protein sequence ID" value="GIF90775.1"/>
    <property type="molecule type" value="Genomic_DNA"/>
</dbReference>
<organism evidence="2 3">
    <name type="scientific">Catellatospora chokoriensis</name>
    <dbReference type="NCBI Taxonomy" id="310353"/>
    <lineage>
        <taxon>Bacteria</taxon>
        <taxon>Bacillati</taxon>
        <taxon>Actinomycetota</taxon>
        <taxon>Actinomycetes</taxon>
        <taxon>Micromonosporales</taxon>
        <taxon>Micromonosporaceae</taxon>
        <taxon>Catellatospora</taxon>
    </lineage>
</organism>
<proteinExistence type="predicted"/>
<reference evidence="2 3" key="1">
    <citation type="submission" date="2021-01" db="EMBL/GenBank/DDBJ databases">
        <title>Whole genome shotgun sequence of Catellatospora chokoriensis NBRC 107358.</title>
        <authorList>
            <person name="Komaki H."/>
            <person name="Tamura T."/>
        </authorList>
    </citation>
    <scope>NUCLEOTIDE SEQUENCE [LARGE SCALE GENOMIC DNA]</scope>
    <source>
        <strain evidence="2 3">NBRC 107358</strain>
    </source>
</reference>
<feature type="transmembrane region" description="Helical" evidence="1">
    <location>
        <begin position="20"/>
        <end position="43"/>
    </location>
</feature>
<keyword evidence="3" id="KW-1185">Reference proteome</keyword>
<dbReference type="Proteomes" id="UP000619293">
    <property type="component" value="Unassembled WGS sequence"/>
</dbReference>
<keyword evidence="1" id="KW-0472">Membrane</keyword>
<protein>
    <submittedName>
        <fullName evidence="2">Uncharacterized protein</fullName>
    </submittedName>
</protein>